<evidence type="ECO:0000313" key="3">
    <source>
        <dbReference type="Proteomes" id="UP000189935"/>
    </source>
</evidence>
<protein>
    <submittedName>
        <fullName evidence="2">Uncharacterized membrane protein, DUF485 family</fullName>
    </submittedName>
</protein>
<keyword evidence="1" id="KW-0472">Membrane</keyword>
<evidence type="ECO:0000313" key="2">
    <source>
        <dbReference type="EMBL" id="SHL27928.1"/>
    </source>
</evidence>
<reference evidence="2 3" key="1">
    <citation type="submission" date="2016-11" db="EMBL/GenBank/DDBJ databases">
        <authorList>
            <person name="Jaros S."/>
            <person name="Januszkiewicz K."/>
            <person name="Wedrychowicz H."/>
        </authorList>
    </citation>
    <scope>NUCLEOTIDE SEQUENCE [LARGE SCALE GENOMIC DNA]</scope>
    <source>
        <strain evidence="2 3">GAS499</strain>
    </source>
</reference>
<keyword evidence="1" id="KW-1133">Transmembrane helix</keyword>
<dbReference type="InterPro" id="IPR052959">
    <property type="entry name" value="Inner_membrane_assoc"/>
</dbReference>
<name>A0A1M6ZBT3_9BRAD</name>
<feature type="transmembrane region" description="Helical" evidence="1">
    <location>
        <begin position="55"/>
        <end position="80"/>
    </location>
</feature>
<evidence type="ECO:0000256" key="1">
    <source>
        <dbReference type="SAM" id="Phobius"/>
    </source>
</evidence>
<dbReference type="RefSeq" id="WP_079545444.1">
    <property type="nucleotide sequence ID" value="NZ_LT670844.1"/>
</dbReference>
<accession>A0A1M6ZBT3</accession>
<dbReference type="AlphaFoldDB" id="A0A1M6ZBT3"/>
<dbReference type="GO" id="GO:0005886">
    <property type="term" value="C:plasma membrane"/>
    <property type="evidence" value="ECO:0007669"/>
    <property type="project" value="TreeGrafter"/>
</dbReference>
<dbReference type="EMBL" id="LT670844">
    <property type="protein sequence ID" value="SHL27928.1"/>
    <property type="molecule type" value="Genomic_DNA"/>
</dbReference>
<proteinExistence type="predicted"/>
<dbReference type="OrthoDB" id="9799991at2"/>
<keyword evidence="1" id="KW-0812">Transmembrane</keyword>
<sequence length="94" mass="10469">MTAKDFRSNRGAIDLANRRLRVALILSALMIIIYFGFMGLFAFEKPWLGTILAPGLSYCIILGPAVIVSSFVLCLIYALWANRVYDPGVKSLNR</sequence>
<feature type="transmembrane region" description="Helical" evidence="1">
    <location>
        <begin position="20"/>
        <end position="43"/>
    </location>
</feature>
<dbReference type="PANTHER" id="PTHR38598:SF1">
    <property type="entry name" value="INNER MEMBRANE PROTEIN YJCH"/>
    <property type="match status" value="1"/>
</dbReference>
<dbReference type="Pfam" id="PF04341">
    <property type="entry name" value="DUF485"/>
    <property type="match status" value="1"/>
</dbReference>
<gene>
    <name evidence="2" type="ORF">SAMN05444159_5502</name>
</gene>
<dbReference type="InterPro" id="IPR007436">
    <property type="entry name" value="DUF485"/>
</dbReference>
<organism evidence="2 3">
    <name type="scientific">Bradyrhizobium lablabi</name>
    <dbReference type="NCBI Taxonomy" id="722472"/>
    <lineage>
        <taxon>Bacteria</taxon>
        <taxon>Pseudomonadati</taxon>
        <taxon>Pseudomonadota</taxon>
        <taxon>Alphaproteobacteria</taxon>
        <taxon>Hyphomicrobiales</taxon>
        <taxon>Nitrobacteraceae</taxon>
        <taxon>Bradyrhizobium</taxon>
    </lineage>
</organism>
<dbReference type="PANTHER" id="PTHR38598">
    <property type="entry name" value="INNER MEMBRANE PROTEIN YJCH"/>
    <property type="match status" value="1"/>
</dbReference>
<dbReference type="Proteomes" id="UP000189935">
    <property type="component" value="Chromosome I"/>
</dbReference>